<accession>A0A4S3TK39</accession>
<evidence type="ECO:0000313" key="2">
    <source>
        <dbReference type="EMBL" id="THE64462.1"/>
    </source>
</evidence>
<dbReference type="OrthoDB" id="384793at2157"/>
<feature type="region of interest" description="Disordered" evidence="1">
    <location>
        <begin position="67"/>
        <end position="86"/>
    </location>
</feature>
<dbReference type="AlphaFoldDB" id="A0A4S3TK39"/>
<proteinExistence type="predicted"/>
<organism evidence="2 3">
    <name type="scientific">Salinadaptatus halalkaliphilus</name>
    <dbReference type="NCBI Taxonomy" id="2419781"/>
    <lineage>
        <taxon>Archaea</taxon>
        <taxon>Methanobacteriati</taxon>
        <taxon>Methanobacteriota</taxon>
        <taxon>Stenosarchaea group</taxon>
        <taxon>Halobacteria</taxon>
        <taxon>Halobacteriales</taxon>
        <taxon>Natrialbaceae</taxon>
        <taxon>Salinadaptatus</taxon>
    </lineage>
</organism>
<dbReference type="RefSeq" id="WP_141465028.1">
    <property type="nucleotide sequence ID" value="NZ_RBZW01000032.1"/>
</dbReference>
<comment type="caution">
    <text evidence="2">The sequence shown here is derived from an EMBL/GenBank/DDBJ whole genome shotgun (WGS) entry which is preliminary data.</text>
</comment>
<dbReference type="EMBL" id="RBZW01000032">
    <property type="protein sequence ID" value="THE64462.1"/>
    <property type="molecule type" value="Genomic_DNA"/>
</dbReference>
<protein>
    <submittedName>
        <fullName evidence="2">Uncharacterized protein</fullName>
    </submittedName>
</protein>
<dbReference type="Proteomes" id="UP000318864">
    <property type="component" value="Unassembled WGS sequence"/>
</dbReference>
<evidence type="ECO:0000313" key="3">
    <source>
        <dbReference type="Proteomes" id="UP000318864"/>
    </source>
</evidence>
<gene>
    <name evidence="2" type="ORF">D8Y22_12515</name>
</gene>
<reference evidence="2 3" key="1">
    <citation type="submission" date="2018-10" db="EMBL/GenBank/DDBJ databases">
        <title>Natronolimnobius sp. XQ-INN 246 isolated from Inner Mongolia Autonomous Region of China.</title>
        <authorList>
            <person name="Xue Q."/>
        </authorList>
    </citation>
    <scope>NUCLEOTIDE SEQUENCE [LARGE SCALE GENOMIC DNA]</scope>
    <source>
        <strain evidence="2 3">XQ-INN 246</strain>
    </source>
</reference>
<evidence type="ECO:0000256" key="1">
    <source>
        <dbReference type="SAM" id="MobiDB-lite"/>
    </source>
</evidence>
<name>A0A4S3TK39_9EURY</name>
<sequence>MTRPPTPIETEAGVRFELRRRLAVVYASAEFLFEDLEGELTHEQREAVEAIISASSELSALVAHGPEPTDPTLTADEYASATTSTPAVSDSTPFAIVLAIEPGPFATALTEQFERSGYDVDIVSDIYAIDSSDDDSGAADTARYVVLDVGILPDPPTESLNTVSERVKDPSSLILVSTIDDRTLPTPFMGISGFLSPRATRETVATVFETQHVDLADSPRVVVATAPGEDPGDGALLERLESLGCIVETASVTGIDEYAALHDIDCVFLSEAGLAVLDESDLVALRTPASGPPLPVVAVGRTAMDTEWVPVCGYQQFTRRSLSAVELAGEIRLAIDPEGP</sequence>
<keyword evidence="3" id="KW-1185">Reference proteome</keyword>